<keyword evidence="1" id="KW-0732">Signal</keyword>
<dbReference type="OMA" id="FRQIQHI"/>
<dbReference type="EMBL" id="CM002295">
    <property type="protein sequence ID" value="ESW13926.1"/>
    <property type="molecule type" value="Genomic_DNA"/>
</dbReference>
<evidence type="ECO:0000313" key="3">
    <source>
        <dbReference type="Proteomes" id="UP000000226"/>
    </source>
</evidence>
<protein>
    <submittedName>
        <fullName evidence="2">Uncharacterized protein</fullName>
    </submittedName>
</protein>
<organism evidence="2 3">
    <name type="scientific">Phaseolus vulgaris</name>
    <name type="common">Kidney bean</name>
    <name type="synonym">French bean</name>
    <dbReference type="NCBI Taxonomy" id="3885"/>
    <lineage>
        <taxon>Eukaryota</taxon>
        <taxon>Viridiplantae</taxon>
        <taxon>Streptophyta</taxon>
        <taxon>Embryophyta</taxon>
        <taxon>Tracheophyta</taxon>
        <taxon>Spermatophyta</taxon>
        <taxon>Magnoliopsida</taxon>
        <taxon>eudicotyledons</taxon>
        <taxon>Gunneridae</taxon>
        <taxon>Pentapetalae</taxon>
        <taxon>rosids</taxon>
        <taxon>fabids</taxon>
        <taxon>Fabales</taxon>
        <taxon>Fabaceae</taxon>
        <taxon>Papilionoideae</taxon>
        <taxon>50 kb inversion clade</taxon>
        <taxon>NPAAA clade</taxon>
        <taxon>indigoferoid/millettioid clade</taxon>
        <taxon>Phaseoleae</taxon>
        <taxon>Phaseolus</taxon>
    </lineage>
</organism>
<reference evidence="3" key="1">
    <citation type="journal article" date="2014" name="Nat. Genet.">
        <title>A reference genome for common bean and genome-wide analysis of dual domestications.</title>
        <authorList>
            <person name="Schmutz J."/>
            <person name="McClean P.E."/>
            <person name="Mamidi S."/>
            <person name="Wu G.A."/>
            <person name="Cannon S.B."/>
            <person name="Grimwood J."/>
            <person name="Jenkins J."/>
            <person name="Shu S."/>
            <person name="Song Q."/>
            <person name="Chavarro C."/>
            <person name="Torres-Torres M."/>
            <person name="Geffroy V."/>
            <person name="Moghaddam S.M."/>
            <person name="Gao D."/>
            <person name="Abernathy B."/>
            <person name="Barry K."/>
            <person name="Blair M."/>
            <person name="Brick M.A."/>
            <person name="Chovatia M."/>
            <person name="Gepts P."/>
            <person name="Goodstein D.M."/>
            <person name="Gonzales M."/>
            <person name="Hellsten U."/>
            <person name="Hyten D.L."/>
            <person name="Jia G."/>
            <person name="Kelly J.D."/>
            <person name="Kudrna D."/>
            <person name="Lee R."/>
            <person name="Richard M.M."/>
            <person name="Miklas P.N."/>
            <person name="Osorno J.M."/>
            <person name="Rodrigues J."/>
            <person name="Thareau V."/>
            <person name="Urrea C.A."/>
            <person name="Wang M."/>
            <person name="Yu Y."/>
            <person name="Zhang M."/>
            <person name="Wing R.A."/>
            <person name="Cregan P.B."/>
            <person name="Rokhsar D.S."/>
            <person name="Jackson S.A."/>
        </authorList>
    </citation>
    <scope>NUCLEOTIDE SEQUENCE [LARGE SCALE GENOMIC DNA]</scope>
    <source>
        <strain evidence="3">cv. G19833</strain>
    </source>
</reference>
<dbReference type="OrthoDB" id="1431710at2759"/>
<sequence>MNNIIRVALLVSSALPPLSCFMELFAAVIASQPQFNTVSEESMLNKEEKEDDASVTANVAAQNHFRQIQHIC</sequence>
<keyword evidence="3" id="KW-1185">Reference proteome</keyword>
<dbReference type="Proteomes" id="UP000000226">
    <property type="component" value="Chromosome 8"/>
</dbReference>
<proteinExistence type="predicted"/>
<evidence type="ECO:0000256" key="1">
    <source>
        <dbReference type="SAM" id="SignalP"/>
    </source>
</evidence>
<dbReference type="Gramene" id="ESW13926">
    <property type="protein sequence ID" value="ESW13926"/>
    <property type="gene ID" value="PHAVU_008G238200g"/>
</dbReference>
<dbReference type="AlphaFoldDB" id="V7BBS9"/>
<feature type="chain" id="PRO_5004754736" evidence="1">
    <location>
        <begin position="21"/>
        <end position="72"/>
    </location>
</feature>
<name>V7BBS9_PHAVU</name>
<evidence type="ECO:0000313" key="2">
    <source>
        <dbReference type="EMBL" id="ESW13926.1"/>
    </source>
</evidence>
<feature type="signal peptide" evidence="1">
    <location>
        <begin position="1"/>
        <end position="20"/>
    </location>
</feature>
<accession>V7BBS9</accession>
<gene>
    <name evidence="2" type="ORF">PHAVU_008G238200g</name>
</gene>